<gene>
    <name evidence="2" type="ORF">PAC_04132</name>
</gene>
<organism evidence="2 3">
    <name type="scientific">Phialocephala subalpina</name>
    <dbReference type="NCBI Taxonomy" id="576137"/>
    <lineage>
        <taxon>Eukaryota</taxon>
        <taxon>Fungi</taxon>
        <taxon>Dikarya</taxon>
        <taxon>Ascomycota</taxon>
        <taxon>Pezizomycotina</taxon>
        <taxon>Leotiomycetes</taxon>
        <taxon>Helotiales</taxon>
        <taxon>Mollisiaceae</taxon>
        <taxon>Phialocephala</taxon>
        <taxon>Phialocephala fortinii species complex</taxon>
    </lineage>
</organism>
<feature type="signal peptide" evidence="1">
    <location>
        <begin position="1"/>
        <end position="20"/>
    </location>
</feature>
<keyword evidence="3" id="KW-1185">Reference proteome</keyword>
<evidence type="ECO:0000313" key="2">
    <source>
        <dbReference type="EMBL" id="CZR54249.1"/>
    </source>
</evidence>
<feature type="chain" id="PRO_5013018800" evidence="1">
    <location>
        <begin position="21"/>
        <end position="188"/>
    </location>
</feature>
<accession>A0A1L7WNA4</accession>
<evidence type="ECO:0000256" key="1">
    <source>
        <dbReference type="SAM" id="SignalP"/>
    </source>
</evidence>
<dbReference type="EMBL" id="FJOG01000004">
    <property type="protein sequence ID" value="CZR54249.1"/>
    <property type="molecule type" value="Genomic_DNA"/>
</dbReference>
<dbReference type="Proteomes" id="UP000184330">
    <property type="component" value="Unassembled WGS sequence"/>
</dbReference>
<reference evidence="2 3" key="1">
    <citation type="submission" date="2016-03" db="EMBL/GenBank/DDBJ databases">
        <authorList>
            <person name="Ploux O."/>
        </authorList>
    </citation>
    <scope>NUCLEOTIDE SEQUENCE [LARGE SCALE GENOMIC DNA]</scope>
    <source>
        <strain evidence="2 3">UAMH 11012</strain>
    </source>
</reference>
<dbReference type="OrthoDB" id="2117996at2759"/>
<protein>
    <submittedName>
        <fullName evidence="2">Uncharacterized protein</fullName>
    </submittedName>
</protein>
<evidence type="ECO:0000313" key="3">
    <source>
        <dbReference type="Proteomes" id="UP000184330"/>
    </source>
</evidence>
<keyword evidence="1" id="KW-0732">Signal</keyword>
<sequence length="188" mass="20072">MMCNFFAAIAVLFLLSTAHCFPLRTHEGDNCDGLFIRATTRQKATTVTQSINNWIEDVDTVNSFLNVALALPLGGPLKARASNALAFAQDEPTNVAFLKTTPGIDSAGLAAASELERVFGGVLDQLRNVVDQPGNLAVAISAVKQININRCNNVLPSAETLWRSAATAANISTATFPPLANRETACRR</sequence>
<name>A0A1L7WNA4_9HELO</name>
<proteinExistence type="predicted"/>
<dbReference type="AlphaFoldDB" id="A0A1L7WNA4"/>